<dbReference type="PROSITE" id="PS51321">
    <property type="entry name" value="TFIIS_CENTRAL"/>
    <property type="match status" value="1"/>
</dbReference>
<feature type="domain" description="PHD-type" evidence="10">
    <location>
        <begin position="63"/>
        <end position="113"/>
    </location>
</feature>
<dbReference type="AlphaFoldDB" id="A8Q3Z4"/>
<feature type="compositionally biased region" description="Basic residues" evidence="9">
    <location>
        <begin position="9"/>
        <end position="18"/>
    </location>
</feature>
<dbReference type="InterPro" id="IPR003618">
    <property type="entry name" value="TFIIS_cen_dom"/>
</dbReference>
<dbReference type="SUPFAM" id="SSF57903">
    <property type="entry name" value="FYVE/PHD zinc finger"/>
    <property type="match status" value="1"/>
</dbReference>
<dbReference type="Pfam" id="PF00628">
    <property type="entry name" value="PHD"/>
    <property type="match status" value="1"/>
</dbReference>
<evidence type="ECO:0000256" key="1">
    <source>
        <dbReference type="ARBA" id="ARBA00002311"/>
    </source>
</evidence>
<feature type="compositionally biased region" description="Acidic residues" evidence="9">
    <location>
        <begin position="47"/>
        <end position="61"/>
    </location>
</feature>
<dbReference type="Proteomes" id="UP000008837">
    <property type="component" value="Unassembled WGS sequence"/>
</dbReference>
<dbReference type="KEGG" id="mgl:MGL_2482"/>
<dbReference type="SMART" id="SM00510">
    <property type="entry name" value="TFS2M"/>
    <property type="match status" value="1"/>
</dbReference>
<protein>
    <recommendedName>
        <fullName evidence="3">Transcription factor BYE1</fullName>
    </recommendedName>
</protein>
<dbReference type="GO" id="GO:0001139">
    <property type="term" value="F:RNA polymerase II complex recruiting activity"/>
    <property type="evidence" value="ECO:0007669"/>
    <property type="project" value="TreeGrafter"/>
</dbReference>
<comment type="caution">
    <text evidence="12">The sequence shown here is derived from an EMBL/GenBank/DDBJ whole genome shotgun (WGS) entry which is preliminary data.</text>
</comment>
<dbReference type="RefSeq" id="XP_001730100.1">
    <property type="nucleotide sequence ID" value="XM_001730048.1"/>
</dbReference>
<keyword evidence="4" id="KW-0479">Metal-binding</keyword>
<dbReference type="Gene3D" id="3.30.40.10">
    <property type="entry name" value="Zinc/RING finger domain, C3HC4 (zinc finger)"/>
    <property type="match status" value="1"/>
</dbReference>
<dbReference type="InterPro" id="IPR013083">
    <property type="entry name" value="Znf_RING/FYVE/PHD"/>
</dbReference>
<feature type="compositionally biased region" description="Polar residues" evidence="9">
    <location>
        <begin position="358"/>
        <end position="398"/>
    </location>
</feature>
<reference evidence="12 13" key="1">
    <citation type="journal article" date="2007" name="Proc. Natl. Acad. Sci. U.S.A.">
        <title>Dandruff-associated Malassezia genomes reveal convergent and divergent virulence traits shared with plant and human fungal pathogens.</title>
        <authorList>
            <person name="Xu J."/>
            <person name="Saunders C.W."/>
            <person name="Hu P."/>
            <person name="Grant R.A."/>
            <person name="Boekhout T."/>
            <person name="Kuramae E.E."/>
            <person name="Kronstad J.W."/>
            <person name="Deangelis Y.M."/>
            <person name="Reeder N.L."/>
            <person name="Johnstone K.R."/>
            <person name="Leland M."/>
            <person name="Fieno A.M."/>
            <person name="Begley W.M."/>
            <person name="Sun Y."/>
            <person name="Lacey M.P."/>
            <person name="Chaudhary T."/>
            <person name="Keough T."/>
            <person name="Chu L."/>
            <person name="Sears R."/>
            <person name="Yuan B."/>
            <person name="Dawson T.L.Jr."/>
        </authorList>
    </citation>
    <scope>NUCLEOTIDE SEQUENCE [LARGE SCALE GENOMIC DNA]</scope>
    <source>
        <strain evidence="13">ATCC MYA-4612 / CBS 7966</strain>
    </source>
</reference>
<dbReference type="GeneID" id="5854402"/>
<organism evidence="12 13">
    <name type="scientific">Malassezia globosa (strain ATCC MYA-4612 / CBS 7966)</name>
    <name type="common">Dandruff-associated fungus</name>
    <dbReference type="NCBI Taxonomy" id="425265"/>
    <lineage>
        <taxon>Eukaryota</taxon>
        <taxon>Fungi</taxon>
        <taxon>Dikarya</taxon>
        <taxon>Basidiomycota</taxon>
        <taxon>Ustilaginomycotina</taxon>
        <taxon>Malasseziomycetes</taxon>
        <taxon>Malasseziales</taxon>
        <taxon>Malasseziaceae</taxon>
        <taxon>Malassezia</taxon>
    </lineage>
</organism>
<dbReference type="PROSITE" id="PS01359">
    <property type="entry name" value="ZF_PHD_1"/>
    <property type="match status" value="1"/>
</dbReference>
<dbReference type="InterPro" id="IPR019786">
    <property type="entry name" value="Zinc_finger_PHD-type_CS"/>
</dbReference>
<dbReference type="EMBL" id="AAYY01000009">
    <property type="protein sequence ID" value="EDP42886.1"/>
    <property type="molecule type" value="Genomic_DNA"/>
</dbReference>
<evidence type="ECO:0000256" key="7">
    <source>
        <dbReference type="ARBA" id="ARBA00023242"/>
    </source>
</evidence>
<keyword evidence="13" id="KW-1185">Reference proteome</keyword>
<dbReference type="SMART" id="SM00249">
    <property type="entry name" value="PHD"/>
    <property type="match status" value="1"/>
</dbReference>
<dbReference type="InterPro" id="IPR011011">
    <property type="entry name" value="Znf_FYVE_PHD"/>
</dbReference>
<accession>A8Q3Z4</accession>
<dbReference type="GO" id="GO:0006368">
    <property type="term" value="P:transcription elongation by RNA polymerase II"/>
    <property type="evidence" value="ECO:0007669"/>
    <property type="project" value="TreeGrafter"/>
</dbReference>
<feature type="region of interest" description="Disordered" evidence="9">
    <location>
        <begin position="350"/>
        <end position="472"/>
    </location>
</feature>
<evidence type="ECO:0000256" key="5">
    <source>
        <dbReference type="ARBA" id="ARBA00022771"/>
    </source>
</evidence>
<feature type="compositionally biased region" description="Polar residues" evidence="9">
    <location>
        <begin position="192"/>
        <end position="207"/>
    </location>
</feature>
<feature type="compositionally biased region" description="Polar residues" evidence="9">
    <location>
        <begin position="447"/>
        <end position="464"/>
    </location>
</feature>
<evidence type="ECO:0000256" key="8">
    <source>
        <dbReference type="PROSITE-ProRule" id="PRU00146"/>
    </source>
</evidence>
<gene>
    <name evidence="12" type="ORF">MGL_2482</name>
</gene>
<dbReference type="GO" id="GO:0031440">
    <property type="term" value="P:regulation of mRNA 3'-end processing"/>
    <property type="evidence" value="ECO:0007669"/>
    <property type="project" value="TreeGrafter"/>
</dbReference>
<evidence type="ECO:0000256" key="2">
    <source>
        <dbReference type="ARBA" id="ARBA00011050"/>
    </source>
</evidence>
<dbReference type="InParanoid" id="A8Q3Z4"/>
<evidence type="ECO:0000313" key="12">
    <source>
        <dbReference type="EMBL" id="EDP42886.1"/>
    </source>
</evidence>
<keyword evidence="6" id="KW-0862">Zinc</keyword>
<feature type="region of interest" description="Disordered" evidence="9">
    <location>
        <begin position="858"/>
        <end position="899"/>
    </location>
</feature>
<feature type="region of interest" description="Disordered" evidence="9">
    <location>
        <begin position="501"/>
        <end position="525"/>
    </location>
</feature>
<evidence type="ECO:0000313" key="13">
    <source>
        <dbReference type="Proteomes" id="UP000008837"/>
    </source>
</evidence>
<dbReference type="VEuPathDB" id="FungiDB:MGL_2482"/>
<dbReference type="CDD" id="cd21538">
    <property type="entry name" value="SPOC_TFIIS"/>
    <property type="match status" value="1"/>
</dbReference>
<feature type="region of interest" description="Disordered" evidence="9">
    <location>
        <begin position="781"/>
        <end position="802"/>
    </location>
</feature>
<dbReference type="InterPro" id="IPR012921">
    <property type="entry name" value="SPOC_C"/>
</dbReference>
<dbReference type="STRING" id="425265.A8Q3Z4"/>
<evidence type="ECO:0000256" key="6">
    <source>
        <dbReference type="ARBA" id="ARBA00022833"/>
    </source>
</evidence>
<dbReference type="CDD" id="cd15552">
    <property type="entry name" value="PHD_PHF3_like"/>
    <property type="match status" value="1"/>
</dbReference>
<feature type="region of interest" description="Disordered" evidence="9">
    <location>
        <begin position="157"/>
        <end position="209"/>
    </location>
</feature>
<feature type="compositionally biased region" description="Pro residues" evidence="9">
    <location>
        <begin position="786"/>
        <end position="801"/>
    </location>
</feature>
<dbReference type="PANTHER" id="PTHR11477">
    <property type="entry name" value="TRANSCRIPTION FACTOR S-II ZINC FINGER DOMAIN-CONTAINING PROTEIN"/>
    <property type="match status" value="1"/>
</dbReference>
<dbReference type="FunCoup" id="A8Q3Z4">
    <property type="interactions" value="140"/>
</dbReference>
<evidence type="ECO:0000259" key="10">
    <source>
        <dbReference type="PROSITE" id="PS50016"/>
    </source>
</evidence>
<feature type="domain" description="TFIIS central" evidence="11">
    <location>
        <begin position="211"/>
        <end position="330"/>
    </location>
</feature>
<name>A8Q3Z4_MALGO</name>
<dbReference type="GO" id="GO:0006362">
    <property type="term" value="P:transcription elongation by RNA polymerase I"/>
    <property type="evidence" value="ECO:0007669"/>
    <property type="project" value="TreeGrafter"/>
</dbReference>
<dbReference type="Pfam" id="PF07744">
    <property type="entry name" value="SPOC"/>
    <property type="match status" value="1"/>
</dbReference>
<dbReference type="OMA" id="AWISCET"/>
<dbReference type="Gene3D" id="1.10.472.30">
    <property type="entry name" value="Transcription elongation factor S-II, central domain"/>
    <property type="match status" value="1"/>
</dbReference>
<evidence type="ECO:0000256" key="4">
    <source>
        <dbReference type="ARBA" id="ARBA00022723"/>
    </source>
</evidence>
<dbReference type="GO" id="GO:0008270">
    <property type="term" value="F:zinc ion binding"/>
    <property type="evidence" value="ECO:0007669"/>
    <property type="project" value="UniProtKB-KW"/>
</dbReference>
<dbReference type="Pfam" id="PF07500">
    <property type="entry name" value="TFIIS_M"/>
    <property type="match status" value="1"/>
</dbReference>
<dbReference type="InterPro" id="IPR019787">
    <property type="entry name" value="Znf_PHD-finger"/>
</dbReference>
<dbReference type="InterPro" id="IPR036575">
    <property type="entry name" value="TFIIS_cen_dom_sf"/>
</dbReference>
<dbReference type="SUPFAM" id="SSF46942">
    <property type="entry name" value="Elongation factor TFIIS domain 2"/>
    <property type="match status" value="1"/>
</dbReference>
<proteinExistence type="inferred from homology"/>
<comment type="function">
    <text evidence="1">Negative regulator of transcription elongation.</text>
</comment>
<dbReference type="OrthoDB" id="436852at2759"/>
<feature type="region of interest" description="Disordered" evidence="9">
    <location>
        <begin position="1"/>
        <end position="61"/>
    </location>
</feature>
<dbReference type="GO" id="GO:0031564">
    <property type="term" value="P:transcription antitermination"/>
    <property type="evidence" value="ECO:0007669"/>
    <property type="project" value="TreeGrafter"/>
</dbReference>
<dbReference type="PANTHER" id="PTHR11477:SF0">
    <property type="entry name" value="IP08861P-RELATED"/>
    <property type="match status" value="1"/>
</dbReference>
<evidence type="ECO:0000256" key="9">
    <source>
        <dbReference type="SAM" id="MobiDB-lite"/>
    </source>
</evidence>
<feature type="region of interest" description="Disordered" evidence="9">
    <location>
        <begin position="115"/>
        <end position="140"/>
    </location>
</feature>
<evidence type="ECO:0000256" key="3">
    <source>
        <dbReference type="ARBA" id="ARBA00021616"/>
    </source>
</evidence>
<keyword evidence="7" id="KW-0539">Nucleus</keyword>
<dbReference type="PROSITE" id="PS50016">
    <property type="entry name" value="ZF_PHD_2"/>
    <property type="match status" value="1"/>
</dbReference>
<dbReference type="GO" id="GO:0005634">
    <property type="term" value="C:nucleus"/>
    <property type="evidence" value="ECO:0007669"/>
    <property type="project" value="TreeGrafter"/>
</dbReference>
<keyword evidence="5 8" id="KW-0863">Zinc-finger</keyword>
<dbReference type="InterPro" id="IPR001965">
    <property type="entry name" value="Znf_PHD"/>
</dbReference>
<sequence>MPDSTAHAVSRKRGHRGSQGHDAAKRTRASKSVNNEAEAEGVKEEGGEVGDNDEDEDDDEDNSVYCICRQGNDGSPMICCSHCGEWYHFRCVGLSKRAADQIQEYVCDECNKAEQAPQKQAEQDPEYQHPENEKGEEDEHYNHRSMDADARIELAGDDAVDPQPSSDGVDDDASDQGTATHSRAGSHKYRRSTSSSTKNAARTTVSGQDPVRKHVLTTFTSIFEPLFSAKNAEPTKPHEYASQLEAELFRVYGQDPALRAYKEKFRSLLFNVKDHRNTSLHERITSGNLPAADIVHMSNEALANDTIREATEKAKRDALHQAVLRDQANGPARKITHKGEVDIERDASMSFAPGDMGLSTSTTIHTGPEPSTSSTNEHVTLSAPGSASVASDTSGSNDSFEKPNVAASTHRSDQSDQRVPISPSRTPSQDGTDVLVPPEPISFSGVWDTSQRQQHTETSTNSNYDIEPTNFAAADGSSEFGLEADAQADTCIDSFLDHEQPEAASEAHTPPGTPPPDAFVVRASQAASKSPIDHCPVVWDGVITMPEYTSAYVHARQLTEPTFAVDAPAWQDFFPTQERVVEGRLPSQTAIDYLLQVRLSPRNTMVVLLVDAGGATAASERHTSTVSTLHGSPALDKLVHYFADKQRFGVLTPAPGAQGSLVKDFYIAPLLSHMPVPEWLKQIHPEGLGKAWDAQRPANVLLVVLVLFKSALEGRTKVVDTPSAPPHPRSIEQSVQPVSLDALLNVKPDAIQNLLSTLSGSASPGTTAVPPVVPAMPGVPLGAPSPLTPPGPAPISSPPGPVSGAPPLARPMRPWGGVVRDQTPSSHGYVTPIQPGLLPVGGTAVPPPMDMGFRPFPVGPGGWYGGNVDRTKDKSRRRGGDRGGGGSVSSGSRRGGARR</sequence>
<dbReference type="GO" id="GO:0000977">
    <property type="term" value="F:RNA polymerase II transcription regulatory region sequence-specific DNA binding"/>
    <property type="evidence" value="ECO:0007669"/>
    <property type="project" value="TreeGrafter"/>
</dbReference>
<evidence type="ECO:0000259" key="11">
    <source>
        <dbReference type="PROSITE" id="PS51321"/>
    </source>
</evidence>
<comment type="similarity">
    <text evidence="2">Belongs to the BYE1 family.</text>
</comment>